<gene>
    <name evidence="2" type="ORF">K3166_11620</name>
</gene>
<keyword evidence="3" id="KW-1185">Reference proteome</keyword>
<reference evidence="2 3" key="1">
    <citation type="submission" date="2021-08" db="EMBL/GenBank/DDBJ databases">
        <title>Comparative Genomics Analysis of the Genus Qipengyuania Reveals Extensive Genetic Diversity and Metabolic Versatility, Including the Description of Fifteen Novel Species.</title>
        <authorList>
            <person name="Liu Y."/>
        </authorList>
    </citation>
    <scope>NUCLEOTIDE SEQUENCE [LARGE SCALE GENOMIC DNA]</scope>
    <source>
        <strain evidence="2 3">1XM2-8</strain>
    </source>
</reference>
<accession>A0ABX8ZN06</accession>
<evidence type="ECO:0000313" key="3">
    <source>
        <dbReference type="Proteomes" id="UP000824280"/>
    </source>
</evidence>
<evidence type="ECO:0000256" key="1">
    <source>
        <dbReference type="SAM" id="MobiDB-lite"/>
    </source>
</evidence>
<evidence type="ECO:0008006" key="4">
    <source>
        <dbReference type="Google" id="ProtNLM"/>
    </source>
</evidence>
<dbReference type="PROSITE" id="PS51257">
    <property type="entry name" value="PROKAR_LIPOPROTEIN"/>
    <property type="match status" value="1"/>
</dbReference>
<feature type="compositionally biased region" description="Acidic residues" evidence="1">
    <location>
        <begin position="63"/>
        <end position="75"/>
    </location>
</feature>
<dbReference type="EMBL" id="CP081297">
    <property type="protein sequence ID" value="QZD88563.1"/>
    <property type="molecule type" value="Genomic_DNA"/>
</dbReference>
<dbReference type="Proteomes" id="UP000824280">
    <property type="component" value="Chromosome"/>
</dbReference>
<evidence type="ECO:0000313" key="2">
    <source>
        <dbReference type="EMBL" id="QZD88563.1"/>
    </source>
</evidence>
<organism evidence="2 3">
    <name type="scientific">Qipengyuania psychrotolerans</name>
    <dbReference type="NCBI Taxonomy" id="2867238"/>
    <lineage>
        <taxon>Bacteria</taxon>
        <taxon>Pseudomonadati</taxon>
        <taxon>Pseudomonadota</taxon>
        <taxon>Alphaproteobacteria</taxon>
        <taxon>Sphingomonadales</taxon>
        <taxon>Erythrobacteraceae</taxon>
        <taxon>Qipengyuania</taxon>
    </lineage>
</organism>
<sequence>MNPIKFAPIALIALAACAQEPEEKTYEADVEDVGGGELIVTQEDPDAVPVDLPETPMTPVPVDGEDASAEEPPAE</sequence>
<name>A0ABX8ZN06_9SPHN</name>
<proteinExistence type="predicted"/>
<protein>
    <recommendedName>
        <fullName evidence="4">Argininosuccinate lyase</fullName>
    </recommendedName>
</protein>
<feature type="region of interest" description="Disordered" evidence="1">
    <location>
        <begin position="44"/>
        <end position="75"/>
    </location>
</feature>